<dbReference type="WBParaSite" id="PS1159_v2.g11661.t1">
    <property type="protein sequence ID" value="PS1159_v2.g11661.t1"/>
    <property type="gene ID" value="PS1159_v2.g11661"/>
</dbReference>
<dbReference type="Proteomes" id="UP000887580">
    <property type="component" value="Unplaced"/>
</dbReference>
<accession>A0AC35EXA9</accession>
<evidence type="ECO:0000313" key="1">
    <source>
        <dbReference type="Proteomes" id="UP000887580"/>
    </source>
</evidence>
<proteinExistence type="predicted"/>
<reference evidence="2" key="1">
    <citation type="submission" date="2022-11" db="UniProtKB">
        <authorList>
            <consortium name="WormBaseParasite"/>
        </authorList>
    </citation>
    <scope>IDENTIFICATION</scope>
</reference>
<organism evidence="1 2">
    <name type="scientific">Panagrolaimus sp. PS1159</name>
    <dbReference type="NCBI Taxonomy" id="55785"/>
    <lineage>
        <taxon>Eukaryota</taxon>
        <taxon>Metazoa</taxon>
        <taxon>Ecdysozoa</taxon>
        <taxon>Nematoda</taxon>
        <taxon>Chromadorea</taxon>
        <taxon>Rhabditida</taxon>
        <taxon>Tylenchina</taxon>
        <taxon>Panagrolaimomorpha</taxon>
        <taxon>Panagrolaimoidea</taxon>
        <taxon>Panagrolaimidae</taxon>
        <taxon>Panagrolaimus</taxon>
    </lineage>
</organism>
<name>A0AC35EXA9_9BILA</name>
<protein>
    <submittedName>
        <fullName evidence="2">Rac GTPase-activating protein 1</fullName>
    </submittedName>
</protein>
<sequence length="713" mass="80807">MARPARLCSADSETIGREFIDNWSHYISLLETNTERDVLNLLNLLENVRVKWQQSEAEAKHYKDKLGTYEKNMKAMREENLSLTDKLRNCQSQLSHVSDCKRAVEEELADYKDQWEKLRSIIKENDQTFVSDGLLAIINNVQRSNSVRRNVTQEVTTKTVFEEEENDEVSTMESTQSDIDYDKTGESLDSSFDHPRRTSRKRRSRSQAPESSRTTVRFGQSSIKEEPELESTPSKRSRNNEDTEITATIRIDPSGRRKPSANVNIRRSMNRSMSESTLVEKKEKLALKPKPMTPHFNAGRSTYDLRSPHHIAGSWTRGQEIERRTHRVRTFIPVFEACDVCTKRFGLTAQNALKCVDCNVRFHRHCQSRAPMPCVPKVPMPKTPSKQKCPLNQYCPETHPFIPPIMIHCVVALERDRLTKEGIYRVPGVDQAVGKLYQEFMSERKVPNLSNVETENITGCIKRFLRELRDSLIPSTSYDDFIRAVESNDEQQLIQSVFELSAPNRDTLAYFILHLQKVAKNASHNKMPIENLAKVLAPTVVGYSKLVTPCLENANELNRNQCMILLRLLKIPSEFWSRFIENNMGAVLAAEARTPGSKTALLTVTPTKPASSCSRRAGFNNNTTLMDRFIENNMGAVLAAEARTPGSKTALLTVTPTKPASSCSRRAGFNNNTTLMEFQSEDTTQKSANSSPLIQPLSMASTTMRGISFKPAF</sequence>
<evidence type="ECO:0000313" key="2">
    <source>
        <dbReference type="WBParaSite" id="PS1159_v2.g11661.t1"/>
    </source>
</evidence>